<gene>
    <name evidence="4" type="ORF">UCRPA7_4242</name>
</gene>
<proteinExistence type="inferred from homology"/>
<evidence type="ECO:0000313" key="4">
    <source>
        <dbReference type="EMBL" id="EOO00288.1"/>
    </source>
</evidence>
<dbReference type="Pfam" id="PF01425">
    <property type="entry name" value="Amidase"/>
    <property type="match status" value="1"/>
</dbReference>
<dbReference type="GeneID" id="19324673"/>
<name>R8BLQ2_PHAM7</name>
<dbReference type="InterPro" id="IPR036928">
    <property type="entry name" value="AS_sf"/>
</dbReference>
<comment type="similarity">
    <text evidence="1">Belongs to the amidase family.</text>
</comment>
<dbReference type="RefSeq" id="XP_007914955.1">
    <property type="nucleotide sequence ID" value="XM_007916764.1"/>
</dbReference>
<dbReference type="PANTHER" id="PTHR46072">
    <property type="entry name" value="AMIDASE-RELATED-RELATED"/>
    <property type="match status" value="1"/>
</dbReference>
<reference evidence="5" key="1">
    <citation type="journal article" date="2013" name="Genome Announc.">
        <title>Draft genome sequence of the ascomycete Phaeoacremonium aleophilum strain UCR-PA7, a causal agent of the esca disease complex in grapevines.</title>
        <authorList>
            <person name="Blanco-Ulate B."/>
            <person name="Rolshausen P."/>
            <person name="Cantu D."/>
        </authorList>
    </citation>
    <scope>NUCLEOTIDE SEQUENCE [LARGE SCALE GENOMIC DNA]</scope>
    <source>
        <strain evidence="5">UCR-PA7</strain>
    </source>
</reference>
<keyword evidence="2 4" id="KW-0378">Hydrolase</keyword>
<accession>R8BLQ2</accession>
<dbReference type="GO" id="GO:0016787">
    <property type="term" value="F:hydrolase activity"/>
    <property type="evidence" value="ECO:0007669"/>
    <property type="project" value="UniProtKB-KW"/>
</dbReference>
<organism evidence="4 5">
    <name type="scientific">Phaeoacremonium minimum (strain UCR-PA7)</name>
    <name type="common">Esca disease fungus</name>
    <name type="synonym">Togninia minima</name>
    <dbReference type="NCBI Taxonomy" id="1286976"/>
    <lineage>
        <taxon>Eukaryota</taxon>
        <taxon>Fungi</taxon>
        <taxon>Dikarya</taxon>
        <taxon>Ascomycota</taxon>
        <taxon>Pezizomycotina</taxon>
        <taxon>Sordariomycetes</taxon>
        <taxon>Sordariomycetidae</taxon>
        <taxon>Togniniales</taxon>
        <taxon>Togniniaceae</taxon>
        <taxon>Phaeoacremonium</taxon>
    </lineage>
</organism>
<feature type="domain" description="Amidase" evidence="3">
    <location>
        <begin position="10"/>
        <end position="116"/>
    </location>
</feature>
<dbReference type="OrthoDB" id="6428749at2759"/>
<keyword evidence="5" id="KW-1185">Reference proteome</keyword>
<dbReference type="Proteomes" id="UP000014074">
    <property type="component" value="Unassembled WGS sequence"/>
</dbReference>
<evidence type="ECO:0000259" key="3">
    <source>
        <dbReference type="Pfam" id="PF01425"/>
    </source>
</evidence>
<evidence type="ECO:0000256" key="2">
    <source>
        <dbReference type="ARBA" id="ARBA00022801"/>
    </source>
</evidence>
<sequence length="116" mass="12804">MQTGSLTAVETVTAFLKRAHIAHQLVNFATEFMIEEALATATELDEYFKTTGKLKGPLHGIPISIKEHIGLKGRITHSGFVAWIDHIPSEDALIIRLLKEAGAVFHVRTNEPQSVM</sequence>
<dbReference type="KEGG" id="tmn:UCRPA7_4242"/>
<dbReference type="HOGENOM" id="CLU_2098527_0_0_1"/>
<dbReference type="SUPFAM" id="SSF75304">
    <property type="entry name" value="Amidase signature (AS) enzymes"/>
    <property type="match status" value="1"/>
</dbReference>
<dbReference type="PANTHER" id="PTHR46072:SF4">
    <property type="entry name" value="AMIDASE C550.07-RELATED"/>
    <property type="match status" value="1"/>
</dbReference>
<dbReference type="eggNOG" id="KOG1212">
    <property type="taxonomic scope" value="Eukaryota"/>
</dbReference>
<dbReference type="InterPro" id="IPR023631">
    <property type="entry name" value="Amidase_dom"/>
</dbReference>
<dbReference type="EMBL" id="KB933100">
    <property type="protein sequence ID" value="EOO00288.1"/>
    <property type="molecule type" value="Genomic_DNA"/>
</dbReference>
<evidence type="ECO:0000313" key="5">
    <source>
        <dbReference type="Proteomes" id="UP000014074"/>
    </source>
</evidence>
<evidence type="ECO:0000256" key="1">
    <source>
        <dbReference type="ARBA" id="ARBA00009199"/>
    </source>
</evidence>
<dbReference type="Gene3D" id="3.90.1300.10">
    <property type="entry name" value="Amidase signature (AS) domain"/>
    <property type="match status" value="1"/>
</dbReference>
<dbReference type="AlphaFoldDB" id="R8BLQ2"/>
<protein>
    <submittedName>
        <fullName evidence="4">Putative fatty-acid amide hydrolase protein</fullName>
    </submittedName>
</protein>